<proteinExistence type="predicted"/>
<dbReference type="EMBL" id="JAAOIW010000012">
    <property type="protein sequence ID" value="NHN33569.1"/>
    <property type="molecule type" value="Genomic_DNA"/>
</dbReference>
<feature type="domain" description="Cch helix turn helix" evidence="2">
    <location>
        <begin position="808"/>
        <end position="907"/>
    </location>
</feature>
<evidence type="ECO:0000259" key="2">
    <source>
        <dbReference type="Pfam" id="PF18662"/>
    </source>
</evidence>
<dbReference type="InterPro" id="IPR040538">
    <property type="entry name" value="Cch_HTH"/>
</dbReference>
<accession>A0ABX0JAY1</accession>
<reference evidence="3" key="1">
    <citation type="submission" date="2020-03" db="EMBL/GenBank/DDBJ databases">
        <title>Draft sequencing of Paenibacilllus sp. S3N08.</title>
        <authorList>
            <person name="Kim D.-U."/>
        </authorList>
    </citation>
    <scope>NUCLEOTIDE SEQUENCE</scope>
    <source>
        <strain evidence="3">S3N08</strain>
    </source>
</reference>
<protein>
    <submittedName>
        <fullName evidence="3">DUF927 domain-containing protein</fullName>
    </submittedName>
</protein>
<dbReference type="Pfam" id="PF06048">
    <property type="entry name" value="DUF927"/>
    <property type="match status" value="1"/>
</dbReference>
<dbReference type="RefSeq" id="WP_166153868.1">
    <property type="nucleotide sequence ID" value="NZ_JAAOIW010000012.1"/>
</dbReference>
<dbReference type="Pfam" id="PF18662">
    <property type="entry name" value="HTH_56"/>
    <property type="match status" value="1"/>
</dbReference>
<evidence type="ECO:0000259" key="1">
    <source>
        <dbReference type="Pfam" id="PF06048"/>
    </source>
</evidence>
<organism evidence="3 4">
    <name type="scientific">Paenibacillus agricola</name>
    <dbReference type="NCBI Taxonomy" id="2716264"/>
    <lineage>
        <taxon>Bacteria</taxon>
        <taxon>Bacillati</taxon>
        <taxon>Bacillota</taxon>
        <taxon>Bacilli</taxon>
        <taxon>Bacillales</taxon>
        <taxon>Paenibacillaceae</taxon>
        <taxon>Paenibacillus</taxon>
    </lineage>
</organism>
<comment type="caution">
    <text evidence="3">The sequence shown here is derived from an EMBL/GenBank/DDBJ whole genome shotgun (WGS) entry which is preliminary data.</text>
</comment>
<keyword evidence="4" id="KW-1185">Reference proteome</keyword>
<sequence>MEDRELDISFGKHRTDISWKIEYLAWGEFVDRLRKVRRTAETMAQYDKMDKAKRGKIKDGICFVGGLVRGGRRKKESIDTRSLLALDVDRADDDFLFSVELVLGGSAYVIYSTHSYRPDEPKYRLVVLPNRNLSPDEYAAISRKLAEQIGMDYFDKTTFDVHRLMYLPSCSKDAEPVLEVYEGEPLDIDKLLGEYKDWRDPLQWPRHADDKIQRHTSKRMEDPRAKRGIVGLFCRCFSISDAITTFLPDKYDATDESLTRYTYAGSSSFGGLVVYDEDTFAFSHHESDPCSGREVNAFDLVRLHMFGDLDEGLADNTNLEEKPSQVEMKRYAAELPEVKKISQEESSAEMQEAFADAMETDSPTEGEHQIDISNVRIPSGFKVMDGKIFEVRELKNDIKHIPICDCMVAITARYVNLTDNTHGLEVSWKINDWLRTVSDSRSTFMDSKKIINLSDYGLPVHSGNARNLAGYLSRFETENEQTLVTKKVSNQLGWTKGGFLLGEQFIGKGAIQFQPGDAGDGQTAKGFHTKGTMEGTLDVLNKVQAFAAVKMAMYAALSAPLLERWGESPYIFELAGGTSRGKTTAMRIAASLFGCPDEQKPGFFKQWNLTRVSIERYAATMNNLPLFIDDTKKADIRIVPGVIYQFCSGQSKGRGSLKGSQAGVGWCTVMLSTGEQKLTSFSKDGGAAGRILSLEGPPFASTDVETAKMIDGLNKQVSEHYGHVAEPWIRFLQTTDMKNWKKKFAAANDKYLQLARGAGEVAMRISKIMAIVDVVGEMFDLCFGLSLYAPSELRNEWLQIIRGATELDQAAEAVDAVMGWVASKNKQFVKNGMPPYAGDTLGELKKDEAIVIATNLNDFLRSHGYEPHSITKAWKEKGWLNTDTGRTQKSPRIAGVGNTRTYNFNLSKLGWSFDIPDRFAEFGED</sequence>
<gene>
    <name evidence="3" type="ORF">G9U52_27510</name>
</gene>
<evidence type="ECO:0000313" key="4">
    <source>
        <dbReference type="Proteomes" id="UP001165962"/>
    </source>
</evidence>
<evidence type="ECO:0000313" key="3">
    <source>
        <dbReference type="EMBL" id="NHN33569.1"/>
    </source>
</evidence>
<dbReference type="InterPro" id="IPR009270">
    <property type="entry name" value="DUF927"/>
</dbReference>
<feature type="domain" description="DUF927" evidence="1">
    <location>
        <begin position="402"/>
        <end position="660"/>
    </location>
</feature>
<name>A0ABX0JAY1_9BACL</name>
<dbReference type="Proteomes" id="UP001165962">
    <property type="component" value="Unassembled WGS sequence"/>
</dbReference>